<dbReference type="OrthoDB" id="1423961at2"/>
<keyword evidence="3" id="KW-1185">Reference proteome</keyword>
<dbReference type="InterPro" id="IPR011051">
    <property type="entry name" value="RmlC_Cupin_sf"/>
</dbReference>
<dbReference type="AlphaFoldDB" id="A0A3P1CKB3"/>
<organism evidence="2 3">
    <name type="scientific">Larkinella knui</name>
    <dbReference type="NCBI Taxonomy" id="2025310"/>
    <lineage>
        <taxon>Bacteria</taxon>
        <taxon>Pseudomonadati</taxon>
        <taxon>Bacteroidota</taxon>
        <taxon>Cytophagia</taxon>
        <taxon>Cytophagales</taxon>
        <taxon>Spirosomataceae</taxon>
        <taxon>Larkinella</taxon>
    </lineage>
</organism>
<dbReference type="EMBL" id="RQJP01000003">
    <property type="protein sequence ID" value="RRB13773.1"/>
    <property type="molecule type" value="Genomic_DNA"/>
</dbReference>
<reference evidence="2 3" key="1">
    <citation type="submission" date="2018-11" db="EMBL/GenBank/DDBJ databases">
        <authorList>
            <person name="Zhou Z."/>
            <person name="Wang G."/>
        </authorList>
    </citation>
    <scope>NUCLEOTIDE SEQUENCE [LARGE SCALE GENOMIC DNA]</scope>
    <source>
        <strain evidence="2 3">KCTC42998</strain>
    </source>
</reference>
<dbReference type="Pfam" id="PF07883">
    <property type="entry name" value="Cupin_2"/>
    <property type="match status" value="1"/>
</dbReference>
<dbReference type="InterPro" id="IPR014710">
    <property type="entry name" value="RmlC-like_jellyroll"/>
</dbReference>
<proteinExistence type="predicted"/>
<feature type="domain" description="Cupin type-2" evidence="1">
    <location>
        <begin position="75"/>
        <end position="136"/>
    </location>
</feature>
<dbReference type="InterPro" id="IPR013096">
    <property type="entry name" value="Cupin_2"/>
</dbReference>
<evidence type="ECO:0000313" key="3">
    <source>
        <dbReference type="Proteomes" id="UP000274271"/>
    </source>
</evidence>
<protein>
    <submittedName>
        <fullName evidence="2">Cupin domain-containing protein</fullName>
    </submittedName>
</protein>
<accession>A0A3P1CKB3</accession>
<sequence length="184" mass="20306">MKRRDFIQTSLAAPLATSSSLPNKTGLDKGFKVKAGEGRFYGHIQLKGVNENILDVKISGKDTNGALAVLEQTSLSPKRGTPLHVHPFQDEQFYVVEGEYVFQVGEDKFRLQVGDSIFLPRNVPHAWTQASERGKMIVTFQPAGKMEDFFLAVAGLKTVPTTEEMARLFAANDMKVVGPPLKID</sequence>
<dbReference type="PANTHER" id="PTHR36440">
    <property type="entry name" value="PUTATIVE (AFU_ORTHOLOGUE AFUA_8G07350)-RELATED"/>
    <property type="match status" value="1"/>
</dbReference>
<gene>
    <name evidence="2" type="ORF">EHT87_16055</name>
</gene>
<dbReference type="Proteomes" id="UP000274271">
    <property type="component" value="Unassembled WGS sequence"/>
</dbReference>
<dbReference type="SUPFAM" id="SSF51182">
    <property type="entry name" value="RmlC-like cupins"/>
    <property type="match status" value="1"/>
</dbReference>
<comment type="caution">
    <text evidence="2">The sequence shown here is derived from an EMBL/GenBank/DDBJ whole genome shotgun (WGS) entry which is preliminary data.</text>
</comment>
<dbReference type="InterPro" id="IPR053146">
    <property type="entry name" value="QDO-like"/>
</dbReference>
<dbReference type="Gene3D" id="2.60.120.10">
    <property type="entry name" value="Jelly Rolls"/>
    <property type="match status" value="1"/>
</dbReference>
<dbReference type="PANTHER" id="PTHR36440:SF1">
    <property type="entry name" value="PUTATIVE (AFU_ORTHOLOGUE AFUA_8G07350)-RELATED"/>
    <property type="match status" value="1"/>
</dbReference>
<name>A0A3P1CKB3_9BACT</name>
<evidence type="ECO:0000313" key="2">
    <source>
        <dbReference type="EMBL" id="RRB13773.1"/>
    </source>
</evidence>
<evidence type="ECO:0000259" key="1">
    <source>
        <dbReference type="Pfam" id="PF07883"/>
    </source>
</evidence>